<gene>
    <name evidence="2" type="ORF">PLEPLA_LOCUS36820</name>
</gene>
<proteinExistence type="predicted"/>
<evidence type="ECO:0000313" key="3">
    <source>
        <dbReference type="Proteomes" id="UP001153269"/>
    </source>
</evidence>
<feature type="region of interest" description="Disordered" evidence="1">
    <location>
        <begin position="192"/>
        <end position="248"/>
    </location>
</feature>
<accession>A0A9N7VIZ1</accession>
<dbReference type="EMBL" id="CADEAL010004003">
    <property type="protein sequence ID" value="CAB1449140.1"/>
    <property type="molecule type" value="Genomic_DNA"/>
</dbReference>
<dbReference type="AlphaFoldDB" id="A0A9N7VIZ1"/>
<name>A0A9N7VIZ1_PLEPL</name>
<protein>
    <submittedName>
        <fullName evidence="2">Uncharacterized protein</fullName>
    </submittedName>
</protein>
<evidence type="ECO:0000313" key="2">
    <source>
        <dbReference type="EMBL" id="CAB1449140.1"/>
    </source>
</evidence>
<organism evidence="2 3">
    <name type="scientific">Pleuronectes platessa</name>
    <name type="common">European plaice</name>
    <dbReference type="NCBI Taxonomy" id="8262"/>
    <lineage>
        <taxon>Eukaryota</taxon>
        <taxon>Metazoa</taxon>
        <taxon>Chordata</taxon>
        <taxon>Craniata</taxon>
        <taxon>Vertebrata</taxon>
        <taxon>Euteleostomi</taxon>
        <taxon>Actinopterygii</taxon>
        <taxon>Neopterygii</taxon>
        <taxon>Teleostei</taxon>
        <taxon>Neoteleostei</taxon>
        <taxon>Acanthomorphata</taxon>
        <taxon>Carangaria</taxon>
        <taxon>Pleuronectiformes</taxon>
        <taxon>Pleuronectoidei</taxon>
        <taxon>Pleuronectidae</taxon>
        <taxon>Pleuronectes</taxon>
    </lineage>
</organism>
<reference evidence="2" key="1">
    <citation type="submission" date="2020-03" db="EMBL/GenBank/DDBJ databases">
        <authorList>
            <person name="Weist P."/>
        </authorList>
    </citation>
    <scope>NUCLEOTIDE SEQUENCE</scope>
</reference>
<comment type="caution">
    <text evidence="2">The sequence shown here is derived from an EMBL/GenBank/DDBJ whole genome shotgun (WGS) entry which is preliminary data.</text>
</comment>
<keyword evidence="3" id="KW-1185">Reference proteome</keyword>
<feature type="compositionally biased region" description="Basic and acidic residues" evidence="1">
    <location>
        <begin position="200"/>
        <end position="211"/>
    </location>
</feature>
<sequence length="248" mass="26857">MEEKLWILEDLNMMYIRQIALSLQVSSAWQECSLVESRFGKGPSVITQAYSHESNDMQVGVQPTSLGIGSPHLSGIHSRVRANAHSSTTNHFIAQRSLLSSSLCVSVCLRPSNIKSANHSPNHLAFPRFTSSPNASPTHPPPVPHTPRPYTSGLTPAIAPIQQLGGAAQVSEWALCVSRNQLDAAASASFLQKTGDASQESEKEKTQRQAERCCCWNSSCRSCSDTDDVSDEDEADDDEDNTECGANA</sequence>
<dbReference type="Proteomes" id="UP001153269">
    <property type="component" value="Unassembled WGS sequence"/>
</dbReference>
<feature type="region of interest" description="Disordered" evidence="1">
    <location>
        <begin position="119"/>
        <end position="155"/>
    </location>
</feature>
<feature type="compositionally biased region" description="Acidic residues" evidence="1">
    <location>
        <begin position="225"/>
        <end position="242"/>
    </location>
</feature>
<evidence type="ECO:0000256" key="1">
    <source>
        <dbReference type="SAM" id="MobiDB-lite"/>
    </source>
</evidence>
<feature type="compositionally biased region" description="Pro residues" evidence="1">
    <location>
        <begin position="138"/>
        <end position="147"/>
    </location>
</feature>